<gene>
    <name evidence="1" type="ORF">ACFOOG_11365</name>
</gene>
<dbReference type="RefSeq" id="WP_380696580.1">
    <property type="nucleotide sequence ID" value="NZ_JBHRYR010000003.1"/>
</dbReference>
<protein>
    <submittedName>
        <fullName evidence="1">DUF1904 family protein</fullName>
    </submittedName>
</protein>
<dbReference type="Gene3D" id="3.30.429.10">
    <property type="entry name" value="Macrophage Migration Inhibitory Factor"/>
    <property type="match status" value="1"/>
</dbReference>
<dbReference type="InterPro" id="IPR015017">
    <property type="entry name" value="DUF1904"/>
</dbReference>
<sequence length="108" mass="12374">MPQLIFHGIDTETVKACSGELVEQLAAVMQTDVENFLLEIVNSVQVFEGKITPSYPYIDVRWFDRGQDIQDRSAATIARILNGQNVDPVDIIFLPLEKQRYYENAEHF</sequence>
<accession>A0ABV8A211</accession>
<reference evidence="2" key="1">
    <citation type="journal article" date="2019" name="Int. J. Syst. Evol. Microbiol.">
        <title>The Global Catalogue of Microorganisms (GCM) 10K type strain sequencing project: providing services to taxonomists for standard genome sequencing and annotation.</title>
        <authorList>
            <consortium name="The Broad Institute Genomics Platform"/>
            <consortium name="The Broad Institute Genome Sequencing Center for Infectious Disease"/>
            <person name="Wu L."/>
            <person name="Ma J."/>
        </authorList>
    </citation>
    <scope>NUCLEOTIDE SEQUENCE [LARGE SCALE GENOMIC DNA]</scope>
    <source>
        <strain evidence="2">IBRC 10765</strain>
    </source>
</reference>
<dbReference type="InterPro" id="IPR014347">
    <property type="entry name" value="Tautomerase/MIF_sf"/>
</dbReference>
<dbReference type="Pfam" id="PF08921">
    <property type="entry name" value="DUF1904"/>
    <property type="match status" value="1"/>
</dbReference>
<keyword evidence="2" id="KW-1185">Reference proteome</keyword>
<dbReference type="SUPFAM" id="SSF55331">
    <property type="entry name" value="Tautomerase/MIF"/>
    <property type="match status" value="1"/>
</dbReference>
<dbReference type="EMBL" id="JBHRYR010000003">
    <property type="protein sequence ID" value="MFC3853432.1"/>
    <property type="molecule type" value="Genomic_DNA"/>
</dbReference>
<organism evidence="1 2">
    <name type="scientific">Saccharospirillum mangrovi</name>
    <dbReference type="NCBI Taxonomy" id="2161747"/>
    <lineage>
        <taxon>Bacteria</taxon>
        <taxon>Pseudomonadati</taxon>
        <taxon>Pseudomonadota</taxon>
        <taxon>Gammaproteobacteria</taxon>
        <taxon>Oceanospirillales</taxon>
        <taxon>Saccharospirillaceae</taxon>
        <taxon>Saccharospirillum</taxon>
    </lineage>
</organism>
<evidence type="ECO:0000313" key="1">
    <source>
        <dbReference type="EMBL" id="MFC3853432.1"/>
    </source>
</evidence>
<evidence type="ECO:0000313" key="2">
    <source>
        <dbReference type="Proteomes" id="UP001595617"/>
    </source>
</evidence>
<comment type="caution">
    <text evidence="1">The sequence shown here is derived from an EMBL/GenBank/DDBJ whole genome shotgun (WGS) entry which is preliminary data.</text>
</comment>
<proteinExistence type="predicted"/>
<name>A0ABV8A211_9GAMM</name>
<dbReference type="Proteomes" id="UP001595617">
    <property type="component" value="Unassembled WGS sequence"/>
</dbReference>